<dbReference type="InterPro" id="IPR008930">
    <property type="entry name" value="Terpenoid_cyclase/PrenylTrfase"/>
</dbReference>
<gene>
    <name evidence="5" type="ORF">B4U80_01954</name>
</gene>
<dbReference type="EMBL" id="NCKV01062672">
    <property type="protein sequence ID" value="RWR99662.1"/>
    <property type="molecule type" value="Genomic_DNA"/>
</dbReference>
<dbReference type="VEuPathDB" id="VectorBase:LDEU014549"/>
<keyword evidence="1" id="KW-0732">Signal</keyword>
<evidence type="ECO:0000313" key="5">
    <source>
        <dbReference type="EMBL" id="RWR99662.1"/>
    </source>
</evidence>
<evidence type="ECO:0000313" key="6">
    <source>
        <dbReference type="Proteomes" id="UP000288716"/>
    </source>
</evidence>
<sequence length="136" mass="15495">MGPVINNLEDLLRMPYGCGEQNMINFVPNIVVLDYLTKSGKLNEKIKSKAISHIESGYQRELTYKHDDGSYSAFGKSDKSGSTWLTAFVHKSFIQAKNYINIDEKVTKQSLEFLLSKQNEDGTFREEGRLLDHAMQ</sequence>
<dbReference type="InterPro" id="IPR047565">
    <property type="entry name" value="Alpha-macroglob_thiol-ester_cl"/>
</dbReference>
<dbReference type="GO" id="GO:0005615">
    <property type="term" value="C:extracellular space"/>
    <property type="evidence" value="ECO:0007669"/>
    <property type="project" value="InterPro"/>
</dbReference>
<feature type="domain" description="Alpha-macroglobulin-like TED" evidence="4">
    <location>
        <begin position="1"/>
        <end position="136"/>
    </location>
</feature>
<dbReference type="SMART" id="SM01419">
    <property type="entry name" value="Thiol-ester_cl"/>
    <property type="match status" value="1"/>
</dbReference>
<comment type="caution">
    <text evidence="5">The sequence shown here is derived from an EMBL/GenBank/DDBJ whole genome shotgun (WGS) entry which is preliminary data.</text>
</comment>
<keyword evidence="6" id="KW-1185">Reference proteome</keyword>
<reference evidence="5 6" key="1">
    <citation type="journal article" date="2018" name="Gigascience">
        <title>Genomes of trombidid mites reveal novel predicted allergens and laterally-transferred genes associated with secondary metabolism.</title>
        <authorList>
            <person name="Dong X."/>
            <person name="Chaisiri K."/>
            <person name="Xia D."/>
            <person name="Armstrong S.D."/>
            <person name="Fang Y."/>
            <person name="Donnelly M.J."/>
            <person name="Kadowaki T."/>
            <person name="McGarry J.W."/>
            <person name="Darby A.C."/>
            <person name="Makepeace B.L."/>
        </authorList>
    </citation>
    <scope>NUCLEOTIDE SEQUENCE [LARGE SCALE GENOMIC DNA]</scope>
    <source>
        <strain evidence="5">UoL-UT</strain>
    </source>
</reference>
<name>A0A443Q9G4_9ACAR</name>
<dbReference type="AlphaFoldDB" id="A0A443Q9G4"/>
<proteinExistence type="predicted"/>
<keyword evidence="3" id="KW-1015">Disulfide bond</keyword>
<dbReference type="OrthoDB" id="6423155at2759"/>
<dbReference type="InterPro" id="IPR011626">
    <property type="entry name" value="Alpha-macroglobulin_TED"/>
</dbReference>
<dbReference type="STRING" id="299467.A0A443Q9G4"/>
<keyword evidence="2" id="KW-0882">Thioester bond</keyword>
<dbReference type="Proteomes" id="UP000288716">
    <property type="component" value="Unassembled WGS sequence"/>
</dbReference>
<evidence type="ECO:0000256" key="2">
    <source>
        <dbReference type="ARBA" id="ARBA00022966"/>
    </source>
</evidence>
<dbReference type="InterPro" id="IPR019742">
    <property type="entry name" value="MacrogloblnA2_CS"/>
</dbReference>
<dbReference type="Gene3D" id="1.50.10.20">
    <property type="match status" value="1"/>
</dbReference>
<feature type="non-terminal residue" evidence="5">
    <location>
        <position position="136"/>
    </location>
</feature>
<evidence type="ECO:0000256" key="3">
    <source>
        <dbReference type="ARBA" id="ARBA00023157"/>
    </source>
</evidence>
<evidence type="ECO:0000259" key="4">
    <source>
        <dbReference type="Pfam" id="PF07678"/>
    </source>
</evidence>
<dbReference type="PROSITE" id="PS00477">
    <property type="entry name" value="ALPHA_2_MACROGLOBULIN"/>
    <property type="match status" value="1"/>
</dbReference>
<dbReference type="PANTHER" id="PTHR11412:SF136">
    <property type="entry name" value="CD109 ANTIGEN"/>
    <property type="match status" value="1"/>
</dbReference>
<dbReference type="InterPro" id="IPR050473">
    <property type="entry name" value="A2M/Complement_sys"/>
</dbReference>
<dbReference type="Pfam" id="PF07678">
    <property type="entry name" value="TED_complement"/>
    <property type="match status" value="1"/>
</dbReference>
<dbReference type="PANTHER" id="PTHR11412">
    <property type="entry name" value="MACROGLOBULIN / COMPLEMENT"/>
    <property type="match status" value="1"/>
</dbReference>
<protein>
    <submittedName>
        <fullName evidence="5">Thioester-containing protein 2:-like isoform J</fullName>
    </submittedName>
</protein>
<evidence type="ECO:0000256" key="1">
    <source>
        <dbReference type="ARBA" id="ARBA00022729"/>
    </source>
</evidence>
<dbReference type="SUPFAM" id="SSF48239">
    <property type="entry name" value="Terpenoid cyclases/Protein prenyltransferases"/>
    <property type="match status" value="1"/>
</dbReference>
<accession>A0A443Q9G4</accession>
<organism evidence="5 6">
    <name type="scientific">Leptotrombidium deliense</name>
    <dbReference type="NCBI Taxonomy" id="299467"/>
    <lineage>
        <taxon>Eukaryota</taxon>
        <taxon>Metazoa</taxon>
        <taxon>Ecdysozoa</taxon>
        <taxon>Arthropoda</taxon>
        <taxon>Chelicerata</taxon>
        <taxon>Arachnida</taxon>
        <taxon>Acari</taxon>
        <taxon>Acariformes</taxon>
        <taxon>Trombidiformes</taxon>
        <taxon>Prostigmata</taxon>
        <taxon>Anystina</taxon>
        <taxon>Parasitengona</taxon>
        <taxon>Trombiculoidea</taxon>
        <taxon>Trombiculidae</taxon>
        <taxon>Leptotrombidium</taxon>
    </lineage>
</organism>